<name>A0A7N1A4P5_KALFE</name>
<reference evidence="1" key="1">
    <citation type="submission" date="2021-01" db="UniProtKB">
        <authorList>
            <consortium name="EnsemblPlants"/>
        </authorList>
    </citation>
    <scope>IDENTIFICATION</scope>
</reference>
<dbReference type="EnsemblPlants" id="Kaladp0082s0001.1.v1.1">
    <property type="protein sequence ID" value="Kaladp0082s0001.1.v1.1.CDS.1"/>
    <property type="gene ID" value="Kaladp0082s0001.v1.1"/>
</dbReference>
<sequence length="141" mass="15445">MPPYLHLQHMLRFYWPVKSGLFVRPGQLLFVEGPPDAAALAPIPPARPSRRLEVRSALSRPIPRQFPPQLAIEGSCVTDSHWPARRRVVRRPPKALAPNTAASVASPSNGWVSGWLGLCKISDLGSSQRRASDSALTGRPL</sequence>
<keyword evidence="2" id="KW-1185">Reference proteome</keyword>
<dbReference type="Proteomes" id="UP000594263">
    <property type="component" value="Unplaced"/>
</dbReference>
<proteinExistence type="predicted"/>
<accession>A0A7N1A4P5</accession>
<evidence type="ECO:0000313" key="2">
    <source>
        <dbReference type="Proteomes" id="UP000594263"/>
    </source>
</evidence>
<dbReference type="Gramene" id="Kaladp0082s0001.1.v1.1">
    <property type="protein sequence ID" value="Kaladp0082s0001.1.v1.1.CDS.1"/>
    <property type="gene ID" value="Kaladp0082s0001.v1.1"/>
</dbReference>
<protein>
    <submittedName>
        <fullName evidence="1">Uncharacterized protein</fullName>
    </submittedName>
</protein>
<organism evidence="1 2">
    <name type="scientific">Kalanchoe fedtschenkoi</name>
    <name type="common">Lavender scallops</name>
    <name type="synonym">South American air plant</name>
    <dbReference type="NCBI Taxonomy" id="63787"/>
    <lineage>
        <taxon>Eukaryota</taxon>
        <taxon>Viridiplantae</taxon>
        <taxon>Streptophyta</taxon>
        <taxon>Embryophyta</taxon>
        <taxon>Tracheophyta</taxon>
        <taxon>Spermatophyta</taxon>
        <taxon>Magnoliopsida</taxon>
        <taxon>eudicotyledons</taxon>
        <taxon>Gunneridae</taxon>
        <taxon>Pentapetalae</taxon>
        <taxon>Saxifragales</taxon>
        <taxon>Crassulaceae</taxon>
        <taxon>Kalanchoe</taxon>
    </lineage>
</organism>
<evidence type="ECO:0000313" key="1">
    <source>
        <dbReference type="EnsemblPlants" id="Kaladp0082s0001.1.v1.1.CDS.1"/>
    </source>
</evidence>
<dbReference type="AlphaFoldDB" id="A0A7N1A4P5"/>